<feature type="transmembrane region" description="Helical" evidence="11">
    <location>
        <begin position="12"/>
        <end position="35"/>
    </location>
</feature>
<dbReference type="SUPFAM" id="SSF52058">
    <property type="entry name" value="L domain-like"/>
    <property type="match status" value="1"/>
</dbReference>
<keyword evidence="12" id="KW-0675">Receptor</keyword>
<keyword evidence="8 11" id="KW-0472">Membrane</keyword>
<evidence type="ECO:0000256" key="1">
    <source>
        <dbReference type="ARBA" id="ARBA00004162"/>
    </source>
</evidence>
<keyword evidence="6 11" id="KW-1133">Transmembrane helix</keyword>
<dbReference type="Gene3D" id="3.80.10.10">
    <property type="entry name" value="Ribonuclease Inhibitor"/>
    <property type="match status" value="1"/>
</dbReference>
<dbReference type="GO" id="GO:0099104">
    <property type="term" value="F:potassium channel activator activity"/>
    <property type="evidence" value="ECO:0007669"/>
    <property type="project" value="TreeGrafter"/>
</dbReference>
<dbReference type="AlphaFoldDB" id="A0AAV4HHD8"/>
<keyword evidence="3" id="KW-1003">Cell membrane</keyword>
<evidence type="ECO:0000313" key="12">
    <source>
        <dbReference type="EMBL" id="GFR97552.1"/>
    </source>
</evidence>
<sequence>MAAGVSISETQALMSVHSLVLGLLFMASIGAGNLFSEKPVACEKGCTCINYQGKYLMNCTVRFISPRISSLMLDVDTARNKHVGGADFRCSRDQDDVPAPVSALWDGALAGLSELRELIFTDCNLKRIEGSALRGLESLQLLVITGASISVLDDNLFAYTPAVRQLQVVHSGLTLVPALCKTGSNLRVLNFSSNALSSFDAAGVRCTGPGAGGSR</sequence>
<comment type="subcellular location">
    <subcellularLocation>
        <location evidence="1">Cell membrane</location>
        <topology evidence="1">Single-pass membrane protein</topology>
    </subcellularLocation>
</comment>
<evidence type="ECO:0000256" key="2">
    <source>
        <dbReference type="ARBA" id="ARBA00022448"/>
    </source>
</evidence>
<dbReference type="GO" id="GO:0008076">
    <property type="term" value="C:voltage-gated potassium channel complex"/>
    <property type="evidence" value="ECO:0007669"/>
    <property type="project" value="TreeGrafter"/>
</dbReference>
<proteinExistence type="predicted"/>
<dbReference type="InterPro" id="IPR001611">
    <property type="entry name" value="Leu-rich_rpt"/>
</dbReference>
<evidence type="ECO:0000256" key="3">
    <source>
        <dbReference type="ARBA" id="ARBA00022475"/>
    </source>
</evidence>
<evidence type="ECO:0000256" key="9">
    <source>
        <dbReference type="ARBA" id="ARBA00023157"/>
    </source>
</evidence>
<evidence type="ECO:0000256" key="10">
    <source>
        <dbReference type="ARBA" id="ARBA00023303"/>
    </source>
</evidence>
<evidence type="ECO:0000313" key="13">
    <source>
        <dbReference type="Proteomes" id="UP000762676"/>
    </source>
</evidence>
<evidence type="ECO:0000256" key="6">
    <source>
        <dbReference type="ARBA" id="ARBA00022989"/>
    </source>
</evidence>
<dbReference type="Proteomes" id="UP000762676">
    <property type="component" value="Unassembled WGS sequence"/>
</dbReference>
<dbReference type="InterPro" id="IPR051432">
    <property type="entry name" value="KCNMA1_auxiliary"/>
</dbReference>
<comment type="caution">
    <text evidence="12">The sequence shown here is derived from an EMBL/GenBank/DDBJ whole genome shotgun (WGS) entry which is preliminary data.</text>
</comment>
<evidence type="ECO:0000256" key="4">
    <source>
        <dbReference type="ARBA" id="ARBA00022692"/>
    </source>
</evidence>
<dbReference type="InterPro" id="IPR032675">
    <property type="entry name" value="LRR_dom_sf"/>
</dbReference>
<evidence type="ECO:0000256" key="8">
    <source>
        <dbReference type="ARBA" id="ARBA00023136"/>
    </source>
</evidence>
<keyword evidence="2" id="KW-0813">Transport</keyword>
<keyword evidence="13" id="KW-1185">Reference proteome</keyword>
<dbReference type="PANTHER" id="PTHR46473:SF25">
    <property type="entry name" value="LRRCT DOMAIN-CONTAINING PROTEIN"/>
    <property type="match status" value="1"/>
</dbReference>
<protein>
    <submittedName>
        <fullName evidence="12">Toll-like receptor</fullName>
    </submittedName>
</protein>
<evidence type="ECO:0000256" key="7">
    <source>
        <dbReference type="ARBA" id="ARBA00023065"/>
    </source>
</evidence>
<keyword evidence="10" id="KW-0407">Ion channel</keyword>
<dbReference type="EMBL" id="BMAT01009044">
    <property type="protein sequence ID" value="GFR97552.1"/>
    <property type="molecule type" value="Genomic_DNA"/>
</dbReference>
<accession>A0AAV4HHD8</accession>
<evidence type="ECO:0000256" key="5">
    <source>
        <dbReference type="ARBA" id="ARBA00022729"/>
    </source>
</evidence>
<dbReference type="PANTHER" id="PTHR46473">
    <property type="entry name" value="GH08155P"/>
    <property type="match status" value="1"/>
</dbReference>
<keyword evidence="9" id="KW-1015">Disulfide bond</keyword>
<keyword evidence="5" id="KW-0732">Signal</keyword>
<dbReference type="GO" id="GO:0005249">
    <property type="term" value="F:voltage-gated potassium channel activity"/>
    <property type="evidence" value="ECO:0007669"/>
    <property type="project" value="TreeGrafter"/>
</dbReference>
<name>A0AAV4HHD8_9GAST</name>
<keyword evidence="4 11" id="KW-0812">Transmembrane</keyword>
<gene>
    <name evidence="12" type="ORF">ElyMa_004480700</name>
</gene>
<reference evidence="12 13" key="1">
    <citation type="journal article" date="2021" name="Elife">
        <title>Chloroplast acquisition without the gene transfer in kleptoplastic sea slugs, Plakobranchus ocellatus.</title>
        <authorList>
            <person name="Maeda T."/>
            <person name="Takahashi S."/>
            <person name="Yoshida T."/>
            <person name="Shimamura S."/>
            <person name="Takaki Y."/>
            <person name="Nagai Y."/>
            <person name="Toyoda A."/>
            <person name="Suzuki Y."/>
            <person name="Arimoto A."/>
            <person name="Ishii H."/>
            <person name="Satoh N."/>
            <person name="Nishiyama T."/>
            <person name="Hasebe M."/>
            <person name="Maruyama T."/>
            <person name="Minagawa J."/>
            <person name="Obokata J."/>
            <person name="Shigenobu S."/>
        </authorList>
    </citation>
    <scope>NUCLEOTIDE SEQUENCE [LARGE SCALE GENOMIC DNA]</scope>
</reference>
<evidence type="ECO:0000256" key="11">
    <source>
        <dbReference type="SAM" id="Phobius"/>
    </source>
</evidence>
<dbReference type="Pfam" id="PF13855">
    <property type="entry name" value="LRR_8"/>
    <property type="match status" value="1"/>
</dbReference>
<organism evidence="12 13">
    <name type="scientific">Elysia marginata</name>
    <dbReference type="NCBI Taxonomy" id="1093978"/>
    <lineage>
        <taxon>Eukaryota</taxon>
        <taxon>Metazoa</taxon>
        <taxon>Spiralia</taxon>
        <taxon>Lophotrochozoa</taxon>
        <taxon>Mollusca</taxon>
        <taxon>Gastropoda</taxon>
        <taxon>Heterobranchia</taxon>
        <taxon>Euthyneura</taxon>
        <taxon>Panpulmonata</taxon>
        <taxon>Sacoglossa</taxon>
        <taxon>Placobranchoidea</taxon>
        <taxon>Plakobranchidae</taxon>
        <taxon>Elysia</taxon>
    </lineage>
</organism>
<keyword evidence="7" id="KW-0406">Ion transport</keyword>
<dbReference type="GO" id="GO:0044325">
    <property type="term" value="F:transmembrane transporter binding"/>
    <property type="evidence" value="ECO:0007669"/>
    <property type="project" value="TreeGrafter"/>
</dbReference>